<evidence type="ECO:0000259" key="3">
    <source>
        <dbReference type="SMART" id="SM00849"/>
    </source>
</evidence>
<dbReference type="GO" id="GO:0017001">
    <property type="term" value="P:antibiotic catabolic process"/>
    <property type="evidence" value="ECO:0007669"/>
    <property type="project" value="UniProtKB-ARBA"/>
</dbReference>
<dbReference type="SUPFAM" id="SSF56281">
    <property type="entry name" value="Metallo-hydrolase/oxidoreductase"/>
    <property type="match status" value="1"/>
</dbReference>
<dbReference type="EMBL" id="CP001614">
    <property type="protein sequence ID" value="ACR12754.1"/>
    <property type="molecule type" value="Genomic_DNA"/>
</dbReference>
<dbReference type="KEGG" id="ttu:TERTU_3395"/>
<dbReference type="InterPro" id="IPR036866">
    <property type="entry name" value="RibonucZ/Hydroxyglut_hydro"/>
</dbReference>
<dbReference type="Proteomes" id="UP000009080">
    <property type="component" value="Chromosome"/>
</dbReference>
<dbReference type="OrthoDB" id="9769598at2"/>
<evidence type="ECO:0000256" key="1">
    <source>
        <dbReference type="ARBA" id="ARBA00005250"/>
    </source>
</evidence>
<keyword evidence="2" id="KW-0732">Signal</keyword>
<comment type="similarity">
    <text evidence="1">Belongs to the metallo-beta-lactamase superfamily. Class-B beta-lactamase family.</text>
</comment>
<dbReference type="PANTHER" id="PTHR42951:SF4">
    <property type="entry name" value="ACYL-COENZYME A THIOESTERASE MBLAC2"/>
    <property type="match status" value="1"/>
</dbReference>
<dbReference type="STRING" id="377629.TERTU_3395"/>
<feature type="chain" id="PRO_5002949051" evidence="2">
    <location>
        <begin position="22"/>
        <end position="290"/>
    </location>
</feature>
<protein>
    <submittedName>
        <fullName evidence="4">Metallo-beta-lactamase domain protein</fullName>
    </submittedName>
</protein>
<proteinExistence type="inferred from homology"/>
<feature type="signal peptide" evidence="2">
    <location>
        <begin position="1"/>
        <end position="21"/>
    </location>
</feature>
<evidence type="ECO:0000313" key="4">
    <source>
        <dbReference type="EMBL" id="ACR12754.1"/>
    </source>
</evidence>
<dbReference type="AlphaFoldDB" id="C5BQQ2"/>
<dbReference type="InterPro" id="IPR001279">
    <property type="entry name" value="Metallo-B-lactamas"/>
</dbReference>
<dbReference type="InterPro" id="IPR050855">
    <property type="entry name" value="NDM-1-like"/>
</dbReference>
<keyword evidence="5" id="KW-1185">Reference proteome</keyword>
<dbReference type="HOGENOM" id="CLU_056342_3_0_6"/>
<sequence>MRKLLLSAVTLCLFLTSYANSAEITFESTSVGDGLYVLQGVGGFAGGNIMLSVGDDGVVMIDDSMPPLLTNLKKAISEITPKPITFLVNTHVHQDHTGNNASFGGEGVHIIGHDNLRTRLQAPADDGSAAPTDALPVITFPSEITFHLNGDDARVFHLEMAHTDGDVAIYFKKANVLHTGDVLFNGLFPFIDTSNGGSVQGYIAAQKLLYSIADENTVIVPGHGPLAKRADLKAALDMLEDSVKRVAKLHKKGMSEDEVVAKNPLKKYHEKWNWDFITTEKITRTIYQSL</sequence>
<dbReference type="Pfam" id="PF00753">
    <property type="entry name" value="Lactamase_B"/>
    <property type="match status" value="1"/>
</dbReference>
<gene>
    <name evidence="4" type="ordered locus">TERTU_3395</name>
</gene>
<feature type="domain" description="Metallo-beta-lactamase" evidence="3">
    <location>
        <begin position="46"/>
        <end position="223"/>
    </location>
</feature>
<evidence type="ECO:0000256" key="2">
    <source>
        <dbReference type="SAM" id="SignalP"/>
    </source>
</evidence>
<reference evidence="4 5" key="1">
    <citation type="journal article" date="2009" name="PLoS ONE">
        <title>The complete genome of Teredinibacter turnerae T7901: an intracellular endosymbiont of marine wood-boring bivalves (shipworms).</title>
        <authorList>
            <person name="Yang J.C."/>
            <person name="Madupu R."/>
            <person name="Durkin A.S."/>
            <person name="Ekborg N.A."/>
            <person name="Pedamallu C.S."/>
            <person name="Hostetler J.B."/>
            <person name="Radune D."/>
            <person name="Toms B.S."/>
            <person name="Henrissat B."/>
            <person name="Coutinho P.M."/>
            <person name="Schwarz S."/>
            <person name="Field L."/>
            <person name="Trindade-Silva A.E."/>
            <person name="Soares C.A.G."/>
            <person name="Elshahawi S."/>
            <person name="Hanora A."/>
            <person name="Schmidt E.W."/>
            <person name="Haygood M.G."/>
            <person name="Posfai J."/>
            <person name="Benner J."/>
            <person name="Madinger C."/>
            <person name="Nove J."/>
            <person name="Anton B."/>
            <person name="Chaudhary K."/>
            <person name="Foster J."/>
            <person name="Holman A."/>
            <person name="Kumar S."/>
            <person name="Lessard P.A."/>
            <person name="Luyten Y.A."/>
            <person name="Slatko B."/>
            <person name="Wood N."/>
            <person name="Wu B."/>
            <person name="Teplitski M."/>
            <person name="Mougous J.D."/>
            <person name="Ward N."/>
            <person name="Eisen J.A."/>
            <person name="Badger J.H."/>
            <person name="Distel D.L."/>
        </authorList>
    </citation>
    <scope>NUCLEOTIDE SEQUENCE [LARGE SCALE GENOMIC DNA]</scope>
    <source>
        <strain evidence="5">ATCC 39867 / T7901</strain>
    </source>
</reference>
<dbReference type="Gene3D" id="3.60.15.10">
    <property type="entry name" value="Ribonuclease Z/Hydroxyacylglutathione hydrolase-like"/>
    <property type="match status" value="1"/>
</dbReference>
<accession>C5BQQ2</accession>
<dbReference type="PANTHER" id="PTHR42951">
    <property type="entry name" value="METALLO-BETA-LACTAMASE DOMAIN-CONTAINING"/>
    <property type="match status" value="1"/>
</dbReference>
<organism evidence="4 5">
    <name type="scientific">Teredinibacter turnerae (strain ATCC 39867 / T7901)</name>
    <dbReference type="NCBI Taxonomy" id="377629"/>
    <lineage>
        <taxon>Bacteria</taxon>
        <taxon>Pseudomonadati</taxon>
        <taxon>Pseudomonadota</taxon>
        <taxon>Gammaproteobacteria</taxon>
        <taxon>Cellvibrionales</taxon>
        <taxon>Cellvibrionaceae</taxon>
        <taxon>Teredinibacter</taxon>
    </lineage>
</organism>
<evidence type="ECO:0000313" key="5">
    <source>
        <dbReference type="Proteomes" id="UP000009080"/>
    </source>
</evidence>
<name>C5BQQ2_TERTT</name>
<dbReference type="SMART" id="SM00849">
    <property type="entry name" value="Lactamase_B"/>
    <property type="match status" value="1"/>
</dbReference>
<dbReference type="CDD" id="cd16282">
    <property type="entry name" value="metallo-hydrolase-like_MBL-fold"/>
    <property type="match status" value="1"/>
</dbReference>
<dbReference type="eggNOG" id="COG0491">
    <property type="taxonomic scope" value="Bacteria"/>
</dbReference>
<dbReference type="RefSeq" id="WP_015818866.1">
    <property type="nucleotide sequence ID" value="NC_012997.1"/>
</dbReference>